<feature type="transmembrane region" description="Helical" evidence="7">
    <location>
        <begin position="284"/>
        <end position="301"/>
    </location>
</feature>
<dbReference type="RefSeq" id="WP_282583740.1">
    <property type="nucleotide sequence ID" value="NZ_JAMOIM010000002.1"/>
</dbReference>
<gene>
    <name evidence="8" type="ORF">M8523_05075</name>
</gene>
<dbReference type="InterPro" id="IPR004752">
    <property type="entry name" value="AmpG_permease/AT-1"/>
</dbReference>
<keyword evidence="3" id="KW-0813">Transport</keyword>
<evidence type="ECO:0000256" key="5">
    <source>
        <dbReference type="ARBA" id="ARBA00022989"/>
    </source>
</evidence>
<evidence type="ECO:0000256" key="7">
    <source>
        <dbReference type="SAM" id="Phobius"/>
    </source>
</evidence>
<feature type="transmembrane region" description="Helical" evidence="7">
    <location>
        <begin position="97"/>
        <end position="115"/>
    </location>
</feature>
<feature type="transmembrane region" description="Helical" evidence="7">
    <location>
        <begin position="376"/>
        <end position="398"/>
    </location>
</feature>
<dbReference type="SUPFAM" id="SSF103473">
    <property type="entry name" value="MFS general substrate transporter"/>
    <property type="match status" value="1"/>
</dbReference>
<evidence type="ECO:0000256" key="2">
    <source>
        <dbReference type="ARBA" id="ARBA00008335"/>
    </source>
</evidence>
<evidence type="ECO:0000256" key="1">
    <source>
        <dbReference type="ARBA" id="ARBA00004141"/>
    </source>
</evidence>
<dbReference type="GO" id="GO:0022857">
    <property type="term" value="F:transmembrane transporter activity"/>
    <property type="evidence" value="ECO:0007669"/>
    <property type="project" value="InterPro"/>
</dbReference>
<feature type="transmembrane region" description="Helical" evidence="7">
    <location>
        <begin position="350"/>
        <end position="369"/>
    </location>
</feature>
<keyword evidence="5 7" id="KW-1133">Transmembrane helix</keyword>
<dbReference type="NCBIfam" id="TIGR00901">
    <property type="entry name" value="2A0125"/>
    <property type="match status" value="1"/>
</dbReference>
<name>A0AA41YUE7_9HYPH</name>
<dbReference type="InterPro" id="IPR011701">
    <property type="entry name" value="MFS"/>
</dbReference>
<evidence type="ECO:0000313" key="8">
    <source>
        <dbReference type="EMBL" id="MCW6507391.1"/>
    </source>
</evidence>
<dbReference type="Pfam" id="PF07690">
    <property type="entry name" value="MFS_1"/>
    <property type="match status" value="1"/>
</dbReference>
<proteinExistence type="inferred from homology"/>
<dbReference type="InterPro" id="IPR036259">
    <property type="entry name" value="MFS_trans_sf"/>
</dbReference>
<keyword evidence="9" id="KW-1185">Reference proteome</keyword>
<dbReference type="PANTHER" id="PTHR12778:SF10">
    <property type="entry name" value="MAJOR FACILITATOR SUPERFAMILY DOMAIN-CONTAINING PROTEIN 3"/>
    <property type="match status" value="1"/>
</dbReference>
<feature type="transmembrane region" description="Helical" evidence="7">
    <location>
        <begin position="310"/>
        <end position="330"/>
    </location>
</feature>
<feature type="transmembrane region" description="Helical" evidence="7">
    <location>
        <begin position="25"/>
        <end position="45"/>
    </location>
</feature>
<dbReference type="PANTHER" id="PTHR12778">
    <property type="entry name" value="SOLUTE CARRIER FAMILY 33 ACETYL-COA TRANSPORTER -RELATED"/>
    <property type="match status" value="1"/>
</dbReference>
<sequence>MQSQTLPTGADSLSPLRALFADRRLGTMVGLGFSSGIPFLLVYITQSAWLSEAKVPLGTLGLMSEMTLAYKFKFLWAPFLDRYDPPVFGRLLGRRRGWIVVAQIGIALTLAGIAFGDPAHWLTWTVLFSLALGFAGATQDVVIDGWRITVAPVERQALMSSWSEVGWRIGNLVAGAGALYLADAFGWRAAYLCMAFCMLPGLIAALMAPEPQSDTAAQPPPSSFVDTIVAPIRDLIGRLGPLALPTLLLVAGFRMPGYISNAMAVPLFKSLHYSNSDIATVTKLFGFPVALAGTFFASWVVKRIGLMRSLLCGTVFASASHLSLAYLAVHGDHGGGEFWLFATSVSIDDFAYSFASIILITYMSALATTEHAATQYALLTSLCAMPGSLLAGASGFLIERMSFEWFFTMTALIGAPVALLCWWVSRRQGGVAPGQKGD</sequence>
<evidence type="ECO:0000313" key="9">
    <source>
        <dbReference type="Proteomes" id="UP001165667"/>
    </source>
</evidence>
<keyword evidence="4 7" id="KW-0812">Transmembrane</keyword>
<keyword evidence="6 7" id="KW-0472">Membrane</keyword>
<comment type="subcellular location">
    <subcellularLocation>
        <location evidence="1">Membrane</location>
        <topology evidence="1">Multi-pass membrane protein</topology>
    </subcellularLocation>
</comment>
<dbReference type="GO" id="GO:0016020">
    <property type="term" value="C:membrane"/>
    <property type="evidence" value="ECO:0007669"/>
    <property type="project" value="UniProtKB-SubCell"/>
</dbReference>
<reference evidence="8" key="1">
    <citation type="submission" date="2022-05" db="EMBL/GenBank/DDBJ databases">
        <authorList>
            <person name="Pankratov T."/>
        </authorList>
    </citation>
    <scope>NUCLEOTIDE SEQUENCE</scope>
    <source>
        <strain evidence="8">BP6-180914</strain>
    </source>
</reference>
<dbReference type="AlphaFoldDB" id="A0AA41YUE7"/>
<feature type="transmembrane region" description="Helical" evidence="7">
    <location>
        <begin position="188"/>
        <end position="208"/>
    </location>
</feature>
<accession>A0AA41YUE7</accession>
<comment type="caution">
    <text evidence="8">The sequence shown here is derived from an EMBL/GenBank/DDBJ whole genome shotgun (WGS) entry which is preliminary data.</text>
</comment>
<feature type="transmembrane region" description="Helical" evidence="7">
    <location>
        <begin position="121"/>
        <end position="138"/>
    </location>
</feature>
<comment type="similarity">
    <text evidence="2">Belongs to the major facilitator superfamily.</text>
</comment>
<evidence type="ECO:0000256" key="6">
    <source>
        <dbReference type="ARBA" id="ARBA00023136"/>
    </source>
</evidence>
<feature type="transmembrane region" description="Helical" evidence="7">
    <location>
        <begin position="404"/>
        <end position="424"/>
    </location>
</feature>
<dbReference type="Proteomes" id="UP001165667">
    <property type="component" value="Unassembled WGS sequence"/>
</dbReference>
<organism evidence="8 9">
    <name type="scientific">Lichenifustis flavocetrariae</name>
    <dbReference type="NCBI Taxonomy" id="2949735"/>
    <lineage>
        <taxon>Bacteria</taxon>
        <taxon>Pseudomonadati</taxon>
        <taxon>Pseudomonadota</taxon>
        <taxon>Alphaproteobacteria</taxon>
        <taxon>Hyphomicrobiales</taxon>
        <taxon>Lichenihabitantaceae</taxon>
        <taxon>Lichenifustis</taxon>
    </lineage>
</organism>
<dbReference type="EMBL" id="JAMOIM010000002">
    <property type="protein sequence ID" value="MCW6507391.1"/>
    <property type="molecule type" value="Genomic_DNA"/>
</dbReference>
<evidence type="ECO:0000256" key="4">
    <source>
        <dbReference type="ARBA" id="ARBA00022692"/>
    </source>
</evidence>
<protein>
    <submittedName>
        <fullName evidence="8">MFS transporter</fullName>
    </submittedName>
</protein>
<evidence type="ECO:0000256" key="3">
    <source>
        <dbReference type="ARBA" id="ARBA00022448"/>
    </source>
</evidence>
<dbReference type="Gene3D" id="1.20.1250.20">
    <property type="entry name" value="MFS general substrate transporter like domains"/>
    <property type="match status" value="1"/>
</dbReference>